<dbReference type="Proteomes" id="UP001374584">
    <property type="component" value="Unassembled WGS sequence"/>
</dbReference>
<evidence type="ECO:0000313" key="3">
    <source>
        <dbReference type="Proteomes" id="UP001374584"/>
    </source>
</evidence>
<dbReference type="EMBL" id="JAYMYR010000011">
    <property type="protein sequence ID" value="KAK7332865.1"/>
    <property type="molecule type" value="Genomic_DNA"/>
</dbReference>
<comment type="caution">
    <text evidence="2">The sequence shown here is derived from an EMBL/GenBank/DDBJ whole genome shotgun (WGS) entry which is preliminary data.</text>
</comment>
<evidence type="ECO:0000313" key="2">
    <source>
        <dbReference type="EMBL" id="KAK7332865.1"/>
    </source>
</evidence>
<keyword evidence="3" id="KW-1185">Reference proteome</keyword>
<dbReference type="AlphaFoldDB" id="A0AAN9LB88"/>
<gene>
    <name evidence="2" type="ORF">VNO80_29621</name>
</gene>
<sequence>MISVLAHIVVLYHNLSHVGSYPPPDVPATHHTLNIYHQNLIPNTALSFDSPPNISNTVFRFLKPNQTHLCSDIN</sequence>
<organism evidence="2 3">
    <name type="scientific">Phaseolus coccineus</name>
    <name type="common">Scarlet runner bean</name>
    <name type="synonym">Phaseolus multiflorus</name>
    <dbReference type="NCBI Taxonomy" id="3886"/>
    <lineage>
        <taxon>Eukaryota</taxon>
        <taxon>Viridiplantae</taxon>
        <taxon>Streptophyta</taxon>
        <taxon>Embryophyta</taxon>
        <taxon>Tracheophyta</taxon>
        <taxon>Spermatophyta</taxon>
        <taxon>Magnoliopsida</taxon>
        <taxon>eudicotyledons</taxon>
        <taxon>Gunneridae</taxon>
        <taxon>Pentapetalae</taxon>
        <taxon>rosids</taxon>
        <taxon>fabids</taxon>
        <taxon>Fabales</taxon>
        <taxon>Fabaceae</taxon>
        <taxon>Papilionoideae</taxon>
        <taxon>50 kb inversion clade</taxon>
        <taxon>NPAAA clade</taxon>
        <taxon>indigoferoid/millettioid clade</taxon>
        <taxon>Phaseoleae</taxon>
        <taxon>Phaseolus</taxon>
    </lineage>
</organism>
<proteinExistence type="predicted"/>
<reference evidence="2 3" key="1">
    <citation type="submission" date="2024-01" db="EMBL/GenBank/DDBJ databases">
        <title>The genomes of 5 underutilized Papilionoideae crops provide insights into root nodulation and disease resistanc.</title>
        <authorList>
            <person name="Jiang F."/>
        </authorList>
    </citation>
    <scope>NUCLEOTIDE SEQUENCE [LARGE SCALE GENOMIC DNA]</scope>
    <source>
        <strain evidence="2">JINMINGXINNONG_FW02</strain>
        <tissue evidence="2">Leaves</tissue>
    </source>
</reference>
<feature type="signal peptide" evidence="1">
    <location>
        <begin position="1"/>
        <end position="20"/>
    </location>
</feature>
<evidence type="ECO:0000256" key="1">
    <source>
        <dbReference type="SAM" id="SignalP"/>
    </source>
</evidence>
<protein>
    <submittedName>
        <fullName evidence="2">Uncharacterized protein</fullName>
    </submittedName>
</protein>
<feature type="chain" id="PRO_5042856628" evidence="1">
    <location>
        <begin position="21"/>
        <end position="74"/>
    </location>
</feature>
<accession>A0AAN9LB88</accession>
<name>A0AAN9LB88_PHACN</name>
<keyword evidence="1" id="KW-0732">Signal</keyword>